<reference evidence="1 4" key="2">
    <citation type="submission" date="2024-07" db="EMBL/GenBank/DDBJ databases">
        <title>Active virus-host system and metabolic interactions in a Lokiarchaeon culture.</title>
        <authorList>
            <person name="Ponce Toledo R.I."/>
            <person name="Rodrigues Oliveira T."/>
            <person name="Schleper C."/>
        </authorList>
    </citation>
    <scope>NUCLEOTIDE SEQUENCE [LARGE SCALE GENOMIC DNA]</scope>
    <source>
        <strain evidence="1 4">B35</strain>
    </source>
</reference>
<dbReference type="SUPFAM" id="SSF52091">
    <property type="entry name" value="SpoIIaa-like"/>
    <property type="match status" value="1"/>
</dbReference>
<dbReference type="Pfam" id="PF11964">
    <property type="entry name" value="SpoIIAA-like"/>
    <property type="match status" value="1"/>
</dbReference>
<dbReference type="InterPro" id="IPR038396">
    <property type="entry name" value="SpoIIAA-like_sf"/>
</dbReference>
<dbReference type="EMBL" id="JBFSOO010000002">
    <property type="protein sequence ID" value="MEZ6852556.1"/>
    <property type="molecule type" value="Genomic_DNA"/>
</dbReference>
<dbReference type="InterPro" id="IPR021866">
    <property type="entry name" value="SpoIIAA-like"/>
</dbReference>
<dbReference type="AlphaFoldDB" id="A0A8G2CAP4"/>
<evidence type="ECO:0000313" key="2">
    <source>
        <dbReference type="EMBL" id="SHJ37518.1"/>
    </source>
</evidence>
<protein>
    <submittedName>
        <fullName evidence="1">STAS/SEC14 domain-containing protein</fullName>
    </submittedName>
    <submittedName>
        <fullName evidence="2">SpoIIAA-like</fullName>
    </submittedName>
</protein>
<evidence type="ECO:0000313" key="3">
    <source>
        <dbReference type="Proteomes" id="UP000184001"/>
    </source>
</evidence>
<name>A0A8G2CAP4_9BACT</name>
<dbReference type="Gene3D" id="3.40.50.10600">
    <property type="entry name" value="SpoIIaa-like domains"/>
    <property type="match status" value="1"/>
</dbReference>
<gene>
    <name evidence="1" type="ORF">AB2Z07_03270</name>
    <name evidence="2" type="ORF">SAMN05660830_02284</name>
</gene>
<dbReference type="RefSeq" id="WP_020000956.1">
    <property type="nucleotide sequence ID" value="NZ_CP192219.1"/>
</dbReference>
<dbReference type="Proteomes" id="UP001568358">
    <property type="component" value="Unassembled WGS sequence"/>
</dbReference>
<keyword evidence="4" id="KW-1185">Reference proteome</keyword>
<dbReference type="Proteomes" id="UP000184001">
    <property type="component" value="Unassembled WGS sequence"/>
</dbReference>
<evidence type="ECO:0000313" key="4">
    <source>
        <dbReference type="Proteomes" id="UP001568358"/>
    </source>
</evidence>
<reference evidence="2 3" key="1">
    <citation type="submission" date="2016-11" db="EMBL/GenBank/DDBJ databases">
        <authorList>
            <person name="Varghese N."/>
            <person name="Submissions S."/>
        </authorList>
    </citation>
    <scope>NUCLEOTIDE SEQUENCE [LARGE SCALE GENOMIC DNA]</scope>
    <source>
        <strain evidence="2 3">DSM 17919</strain>
    </source>
</reference>
<sequence>MLKLLEGFDDTTLAVEAQGEITRQDYEDVIIPRVKEILKTYEKVNCFMHFTEGTEYSTGALATDAVFGIRHLFSWNRIAIVTDIHWIHKAAGYLLPMMPFEAKLFVEDEYELAKKWLEG</sequence>
<comment type="caution">
    <text evidence="2">The sequence shown here is derived from an EMBL/GenBank/DDBJ whole genome shotgun (WGS) entry which is preliminary data.</text>
</comment>
<accession>A0A8G2CAP4</accession>
<organism evidence="2 3">
    <name type="scientific">Halodesulfovibrio aestuarii</name>
    <dbReference type="NCBI Taxonomy" id="126333"/>
    <lineage>
        <taxon>Bacteria</taxon>
        <taxon>Pseudomonadati</taxon>
        <taxon>Thermodesulfobacteriota</taxon>
        <taxon>Desulfovibrionia</taxon>
        <taxon>Desulfovibrionales</taxon>
        <taxon>Desulfovibrionaceae</taxon>
        <taxon>Halodesulfovibrio</taxon>
    </lineage>
</organism>
<evidence type="ECO:0000313" key="1">
    <source>
        <dbReference type="EMBL" id="MEZ6852556.1"/>
    </source>
</evidence>
<dbReference type="EMBL" id="FQZR01000005">
    <property type="protein sequence ID" value="SHJ37518.1"/>
    <property type="molecule type" value="Genomic_DNA"/>
</dbReference>
<dbReference type="InterPro" id="IPR036513">
    <property type="entry name" value="STAS_dom_sf"/>
</dbReference>
<proteinExistence type="predicted"/>